<dbReference type="KEGG" id="rpe:RPE_3226"/>
<dbReference type="eggNOG" id="COG0251">
    <property type="taxonomic scope" value="Bacteria"/>
</dbReference>
<reference evidence="1" key="1">
    <citation type="submission" date="2006-09" db="EMBL/GenBank/DDBJ databases">
        <title>Complete sequence of Rhodopseudomonas palustris BisA53.</title>
        <authorList>
            <consortium name="US DOE Joint Genome Institute"/>
            <person name="Copeland A."/>
            <person name="Lucas S."/>
            <person name="Lapidus A."/>
            <person name="Barry K."/>
            <person name="Detter J.C."/>
            <person name="Glavina del Rio T."/>
            <person name="Hammon N."/>
            <person name="Israni S."/>
            <person name="Dalin E."/>
            <person name="Tice H."/>
            <person name="Pitluck S."/>
            <person name="Chain P."/>
            <person name="Malfatti S."/>
            <person name="Shin M."/>
            <person name="Vergez L."/>
            <person name="Schmutz J."/>
            <person name="Larimer F."/>
            <person name="Land M."/>
            <person name="Hauser L."/>
            <person name="Pelletier D.A."/>
            <person name="Kyrpides N."/>
            <person name="Kim E."/>
            <person name="Harwood C.S."/>
            <person name="Oda Y."/>
            <person name="Richardson P."/>
        </authorList>
    </citation>
    <scope>NUCLEOTIDE SEQUENCE [LARGE SCALE GENOMIC DNA]</scope>
    <source>
        <strain evidence="1">BisA53</strain>
    </source>
</reference>
<dbReference type="STRING" id="316055.RPE_3226"/>
<dbReference type="EMBL" id="CP000463">
    <property type="protein sequence ID" value="ABJ07161.1"/>
    <property type="molecule type" value="Genomic_DNA"/>
</dbReference>
<dbReference type="HOGENOM" id="CLU_100715_4_2_5"/>
<sequence>MHTIVQPEGWPRPKGYANGILAEGKLLFVAGQVGWNEKEQFESEDFVHQAEQALKNIVAVLTAAGARPEHIARMTWYVTSKVEYLDRLVEIGKVYKSVIGAVYPAMSLVQVAGLIEVGAKLEIEATAVIPK</sequence>
<dbReference type="OrthoDB" id="9803101at2"/>
<protein>
    <submittedName>
        <fullName evidence="1">Endoribonuclease L-PSP</fullName>
    </submittedName>
</protein>
<dbReference type="CDD" id="cd00448">
    <property type="entry name" value="YjgF_YER057c_UK114_family"/>
    <property type="match status" value="1"/>
</dbReference>
<dbReference type="PANTHER" id="PTHR43857:SF1">
    <property type="entry name" value="YJGH FAMILY PROTEIN"/>
    <property type="match status" value="1"/>
</dbReference>
<dbReference type="Pfam" id="PF01042">
    <property type="entry name" value="Ribonuc_L-PSP"/>
    <property type="match status" value="1"/>
</dbReference>
<name>Q07LM3_RHOP5</name>
<evidence type="ECO:0000313" key="1">
    <source>
        <dbReference type="EMBL" id="ABJ07161.1"/>
    </source>
</evidence>
<dbReference type="SUPFAM" id="SSF55298">
    <property type="entry name" value="YjgF-like"/>
    <property type="match status" value="1"/>
</dbReference>
<gene>
    <name evidence="1" type="ordered locus">RPE_3226</name>
</gene>
<dbReference type="InterPro" id="IPR035959">
    <property type="entry name" value="RutC-like_sf"/>
</dbReference>
<dbReference type="PANTHER" id="PTHR43857">
    <property type="entry name" value="BLR7761 PROTEIN"/>
    <property type="match status" value="1"/>
</dbReference>
<organism evidence="1">
    <name type="scientific">Rhodopseudomonas palustris (strain BisA53)</name>
    <dbReference type="NCBI Taxonomy" id="316055"/>
    <lineage>
        <taxon>Bacteria</taxon>
        <taxon>Pseudomonadati</taxon>
        <taxon>Pseudomonadota</taxon>
        <taxon>Alphaproteobacteria</taxon>
        <taxon>Hyphomicrobiales</taxon>
        <taxon>Nitrobacteraceae</taxon>
        <taxon>Rhodopseudomonas</taxon>
    </lineage>
</organism>
<accession>Q07LM3</accession>
<proteinExistence type="predicted"/>
<dbReference type="InterPro" id="IPR006175">
    <property type="entry name" value="YjgF/YER057c/UK114"/>
</dbReference>
<dbReference type="AlphaFoldDB" id="Q07LM3"/>
<dbReference type="Gene3D" id="3.30.1330.40">
    <property type="entry name" value="RutC-like"/>
    <property type="match status" value="1"/>
</dbReference>